<accession>A0A7W0CU40</accession>
<dbReference type="Proteomes" id="UP000530928">
    <property type="component" value="Unassembled WGS sequence"/>
</dbReference>
<reference evidence="3 4" key="1">
    <citation type="submission" date="2020-07" db="EMBL/GenBank/DDBJ databases">
        <title>Genomic Encyclopedia of Type Strains, Phase IV (KMG-IV): sequencing the most valuable type-strain genomes for metagenomic binning, comparative biology and taxonomic classification.</title>
        <authorList>
            <person name="Goeker M."/>
        </authorList>
    </citation>
    <scope>NUCLEOTIDE SEQUENCE [LARGE SCALE GENOMIC DNA]</scope>
    <source>
        <strain evidence="3 4">DSM 45533</strain>
    </source>
</reference>
<evidence type="ECO:0000313" key="4">
    <source>
        <dbReference type="Proteomes" id="UP000530928"/>
    </source>
</evidence>
<evidence type="ECO:0000313" key="3">
    <source>
        <dbReference type="EMBL" id="MBA2897194.1"/>
    </source>
</evidence>
<evidence type="ECO:0000256" key="1">
    <source>
        <dbReference type="SAM" id="MobiDB-lite"/>
    </source>
</evidence>
<keyword evidence="2" id="KW-1133">Transmembrane helix</keyword>
<feature type="region of interest" description="Disordered" evidence="1">
    <location>
        <begin position="1"/>
        <end position="38"/>
    </location>
</feature>
<dbReference type="EMBL" id="JACDUR010000010">
    <property type="protein sequence ID" value="MBA2897194.1"/>
    <property type="molecule type" value="Genomic_DNA"/>
</dbReference>
<protein>
    <submittedName>
        <fullName evidence="3">Uncharacterized protein</fullName>
    </submittedName>
</protein>
<feature type="compositionally biased region" description="Basic and acidic residues" evidence="1">
    <location>
        <begin position="1"/>
        <end position="10"/>
    </location>
</feature>
<organism evidence="3 4">
    <name type="scientific">Nonomuraea soli</name>
    <dbReference type="NCBI Taxonomy" id="1032476"/>
    <lineage>
        <taxon>Bacteria</taxon>
        <taxon>Bacillati</taxon>
        <taxon>Actinomycetota</taxon>
        <taxon>Actinomycetes</taxon>
        <taxon>Streptosporangiales</taxon>
        <taxon>Streptosporangiaceae</taxon>
        <taxon>Nonomuraea</taxon>
    </lineage>
</organism>
<evidence type="ECO:0000256" key="2">
    <source>
        <dbReference type="SAM" id="Phobius"/>
    </source>
</evidence>
<proteinExistence type="predicted"/>
<feature type="compositionally biased region" description="Low complexity" evidence="1">
    <location>
        <begin position="19"/>
        <end position="28"/>
    </location>
</feature>
<keyword evidence="2" id="KW-0812">Transmembrane</keyword>
<comment type="caution">
    <text evidence="3">The sequence shown here is derived from an EMBL/GenBank/DDBJ whole genome shotgun (WGS) entry which is preliminary data.</text>
</comment>
<sequence>MGFPKKRESNSEPSPPEQQPQDQPQQQQARQMWSPYDEGRRNRGPLWAVLGGLGVLGLLAGGLVVMFNAETSVPAATAARQTSDPLPSAPPGEFAYLEQRETDPEPLTVKEIFAGKKITIDGRKYTMTTSRKDTKCAEAVEGAKLEKALKSGKCTMIIRGSFKSSDDKIIGTIGVANLLNTAASKKAEAAGGKGERQDYLKALPGKDEITKFLGAGEAGAEVWPYGHYAVMIWFQFKDGHKPSSKESKQLAEAANDVAKATVFKALDARRLTGYPA</sequence>
<dbReference type="RefSeq" id="WP_181615898.1">
    <property type="nucleotide sequence ID" value="NZ_BAABAM010000010.1"/>
</dbReference>
<gene>
    <name evidence="3" type="ORF">HNR30_008590</name>
</gene>
<keyword evidence="2" id="KW-0472">Membrane</keyword>
<dbReference type="AlphaFoldDB" id="A0A7W0CU40"/>
<name>A0A7W0CU40_9ACTN</name>
<feature type="transmembrane region" description="Helical" evidence="2">
    <location>
        <begin position="46"/>
        <end position="67"/>
    </location>
</feature>
<keyword evidence="4" id="KW-1185">Reference proteome</keyword>